<keyword evidence="6" id="KW-1185">Reference proteome</keyword>
<proteinExistence type="predicted"/>
<comment type="function">
    <text evidence="3">Involved in transvection phenomena (= synapsis-dependent gene expression), where the synaptic pairing of chromosomes carrying genes with which zeste interacts influences the expression of these genes. Zeste binds to DNA and stimulates transcription from a nearby promoter.</text>
</comment>
<dbReference type="Pfam" id="PF13873">
    <property type="entry name" value="Myb_DNA-bind_5"/>
    <property type="match status" value="1"/>
</dbReference>
<name>A0A9D4SUR8_RHISA</name>
<dbReference type="AlphaFoldDB" id="A0A9D4SUR8"/>
<accession>A0A9D4SUR8</accession>
<reference evidence="5" key="1">
    <citation type="journal article" date="2020" name="Cell">
        <title>Large-Scale Comparative Analyses of Tick Genomes Elucidate Their Genetic Diversity and Vector Capacities.</title>
        <authorList>
            <consortium name="Tick Genome and Microbiome Consortium (TIGMIC)"/>
            <person name="Jia N."/>
            <person name="Wang J."/>
            <person name="Shi W."/>
            <person name="Du L."/>
            <person name="Sun Y."/>
            <person name="Zhan W."/>
            <person name="Jiang J.F."/>
            <person name="Wang Q."/>
            <person name="Zhang B."/>
            <person name="Ji P."/>
            <person name="Bell-Sakyi L."/>
            <person name="Cui X.M."/>
            <person name="Yuan T.T."/>
            <person name="Jiang B.G."/>
            <person name="Yang W.F."/>
            <person name="Lam T.T."/>
            <person name="Chang Q.C."/>
            <person name="Ding S.J."/>
            <person name="Wang X.J."/>
            <person name="Zhu J.G."/>
            <person name="Ruan X.D."/>
            <person name="Zhao L."/>
            <person name="Wei J.T."/>
            <person name="Ye R.Z."/>
            <person name="Que T.C."/>
            <person name="Du C.H."/>
            <person name="Zhou Y.H."/>
            <person name="Cheng J.X."/>
            <person name="Dai P.F."/>
            <person name="Guo W.B."/>
            <person name="Han X.H."/>
            <person name="Huang E.J."/>
            <person name="Li L.F."/>
            <person name="Wei W."/>
            <person name="Gao Y.C."/>
            <person name="Liu J.Z."/>
            <person name="Shao H.Z."/>
            <person name="Wang X."/>
            <person name="Wang C.C."/>
            <person name="Yang T.C."/>
            <person name="Huo Q.B."/>
            <person name="Li W."/>
            <person name="Chen H.Y."/>
            <person name="Chen S.E."/>
            <person name="Zhou L.G."/>
            <person name="Ni X.B."/>
            <person name="Tian J.H."/>
            <person name="Sheng Y."/>
            <person name="Liu T."/>
            <person name="Pan Y.S."/>
            <person name="Xia L.Y."/>
            <person name="Li J."/>
            <person name="Zhao F."/>
            <person name="Cao W.C."/>
        </authorList>
    </citation>
    <scope>NUCLEOTIDE SEQUENCE</scope>
    <source>
        <strain evidence="5">Rsan-2018</strain>
    </source>
</reference>
<evidence type="ECO:0000313" key="5">
    <source>
        <dbReference type="EMBL" id="KAH7947924.1"/>
    </source>
</evidence>
<evidence type="ECO:0000256" key="3">
    <source>
        <dbReference type="ARBA" id="ARBA00025466"/>
    </source>
</evidence>
<evidence type="ECO:0000313" key="6">
    <source>
        <dbReference type="Proteomes" id="UP000821837"/>
    </source>
</evidence>
<sequence length="93" mass="10795">MAQHTHVRGPRVPDNQRELLLSFMEQHPDLAVRASELTHEFTAADRRRLWGELSDALNSEGPVTKSAEQWQDWWRKQVHDARRDAAAVAEVQR</sequence>
<protein>
    <recommendedName>
        <fullName evidence="2">Regulatory protein zeste</fullName>
    </recommendedName>
</protein>
<dbReference type="Proteomes" id="UP000821837">
    <property type="component" value="Chromosome 6"/>
</dbReference>
<organism evidence="5 6">
    <name type="scientific">Rhipicephalus sanguineus</name>
    <name type="common">Brown dog tick</name>
    <name type="synonym">Ixodes sanguineus</name>
    <dbReference type="NCBI Taxonomy" id="34632"/>
    <lineage>
        <taxon>Eukaryota</taxon>
        <taxon>Metazoa</taxon>
        <taxon>Ecdysozoa</taxon>
        <taxon>Arthropoda</taxon>
        <taxon>Chelicerata</taxon>
        <taxon>Arachnida</taxon>
        <taxon>Acari</taxon>
        <taxon>Parasitiformes</taxon>
        <taxon>Ixodida</taxon>
        <taxon>Ixodoidea</taxon>
        <taxon>Ixodidae</taxon>
        <taxon>Rhipicephalinae</taxon>
        <taxon>Rhipicephalus</taxon>
        <taxon>Rhipicephalus</taxon>
    </lineage>
</organism>
<feature type="domain" description="Myb/SANT-like DNA-binding" evidence="4">
    <location>
        <begin position="8"/>
        <end position="86"/>
    </location>
</feature>
<gene>
    <name evidence="5" type="ORF">HPB52_016885</name>
</gene>
<dbReference type="EMBL" id="JABSTV010001252">
    <property type="protein sequence ID" value="KAH7947924.1"/>
    <property type="molecule type" value="Genomic_DNA"/>
</dbReference>
<comment type="subunit">
    <text evidence="1">Self-associates forming complexes of several hundred monomers.</text>
</comment>
<evidence type="ECO:0000259" key="4">
    <source>
        <dbReference type="Pfam" id="PF13873"/>
    </source>
</evidence>
<evidence type="ECO:0000256" key="2">
    <source>
        <dbReference type="ARBA" id="ARBA00016807"/>
    </source>
</evidence>
<comment type="caution">
    <text evidence="5">The sequence shown here is derived from an EMBL/GenBank/DDBJ whole genome shotgun (WGS) entry which is preliminary data.</text>
</comment>
<evidence type="ECO:0000256" key="1">
    <source>
        <dbReference type="ARBA" id="ARBA00011764"/>
    </source>
</evidence>
<dbReference type="InterPro" id="IPR028002">
    <property type="entry name" value="Myb_DNA-bind_5"/>
</dbReference>
<reference evidence="5" key="2">
    <citation type="submission" date="2021-09" db="EMBL/GenBank/DDBJ databases">
        <authorList>
            <person name="Jia N."/>
            <person name="Wang J."/>
            <person name="Shi W."/>
            <person name="Du L."/>
            <person name="Sun Y."/>
            <person name="Zhan W."/>
            <person name="Jiang J."/>
            <person name="Wang Q."/>
            <person name="Zhang B."/>
            <person name="Ji P."/>
            <person name="Sakyi L.B."/>
            <person name="Cui X."/>
            <person name="Yuan T."/>
            <person name="Jiang B."/>
            <person name="Yang W."/>
            <person name="Lam T.T.-Y."/>
            <person name="Chang Q."/>
            <person name="Ding S."/>
            <person name="Wang X."/>
            <person name="Zhu J."/>
            <person name="Ruan X."/>
            <person name="Zhao L."/>
            <person name="Wei J."/>
            <person name="Que T."/>
            <person name="Du C."/>
            <person name="Cheng J."/>
            <person name="Dai P."/>
            <person name="Han X."/>
            <person name="Huang E."/>
            <person name="Gao Y."/>
            <person name="Liu J."/>
            <person name="Shao H."/>
            <person name="Ye R."/>
            <person name="Li L."/>
            <person name="Wei W."/>
            <person name="Wang X."/>
            <person name="Wang C."/>
            <person name="Huo Q."/>
            <person name="Li W."/>
            <person name="Guo W."/>
            <person name="Chen H."/>
            <person name="Chen S."/>
            <person name="Zhou L."/>
            <person name="Zhou L."/>
            <person name="Ni X."/>
            <person name="Tian J."/>
            <person name="Zhou Y."/>
            <person name="Sheng Y."/>
            <person name="Liu T."/>
            <person name="Pan Y."/>
            <person name="Xia L."/>
            <person name="Li J."/>
            <person name="Zhao F."/>
            <person name="Cao W."/>
        </authorList>
    </citation>
    <scope>NUCLEOTIDE SEQUENCE</scope>
    <source>
        <strain evidence="5">Rsan-2018</strain>
        <tissue evidence="5">Larvae</tissue>
    </source>
</reference>